<comment type="caution">
    <text evidence="1">The sequence shown here is derived from an EMBL/GenBank/DDBJ whole genome shotgun (WGS) entry which is preliminary data.</text>
</comment>
<sequence length="33" mass="3652">MGLLVFYLLLAILVSFLCSILEASLLSFTPLLH</sequence>
<evidence type="ECO:0000313" key="1">
    <source>
        <dbReference type="EMBL" id="EMR00866.1"/>
    </source>
</evidence>
<evidence type="ECO:0000313" key="2">
    <source>
        <dbReference type="Proteomes" id="UP000011910"/>
    </source>
</evidence>
<dbReference type="Proteomes" id="UP000011910">
    <property type="component" value="Unassembled WGS sequence"/>
</dbReference>
<organism evidence="1 2">
    <name type="scientific">Cesiribacter andamanensis AMV16</name>
    <dbReference type="NCBI Taxonomy" id="1279009"/>
    <lineage>
        <taxon>Bacteria</taxon>
        <taxon>Pseudomonadati</taxon>
        <taxon>Bacteroidota</taxon>
        <taxon>Cytophagia</taxon>
        <taxon>Cytophagales</taxon>
        <taxon>Cesiribacteraceae</taxon>
        <taxon>Cesiribacter</taxon>
    </lineage>
</organism>
<keyword evidence="2" id="KW-1185">Reference proteome</keyword>
<dbReference type="EMBL" id="AODQ01000175">
    <property type="protein sequence ID" value="EMR00866.1"/>
    <property type="molecule type" value="Genomic_DNA"/>
</dbReference>
<reference evidence="1 2" key="1">
    <citation type="journal article" date="2013" name="Genome Announc.">
        <title>Draft Genome Sequence of Cesiribacter andamanensis Strain AMV16T, Isolated from a Soil Sample from a Mud Volcano in the Andaman Islands, India.</title>
        <authorList>
            <person name="Shivaji S."/>
            <person name="Ara S."/>
            <person name="Begum Z."/>
            <person name="Srinivas T.N."/>
            <person name="Singh A."/>
            <person name="Kumar Pinnaka A."/>
        </authorList>
    </citation>
    <scope>NUCLEOTIDE SEQUENCE [LARGE SCALE GENOMIC DNA]</scope>
    <source>
        <strain evidence="1 2">AMV16</strain>
    </source>
</reference>
<accession>M7N0Y3</accession>
<name>M7N0Y3_9BACT</name>
<dbReference type="AlphaFoldDB" id="M7N0Y3"/>
<dbReference type="STRING" id="1279009.ADICEAN_04014"/>
<proteinExistence type="predicted"/>
<protein>
    <submittedName>
        <fullName evidence="1">Uncharacterized protein</fullName>
    </submittedName>
</protein>
<gene>
    <name evidence="1" type="ORF">ADICEAN_04014</name>
</gene>